<sequence length="351" mass="39929">MSATGKIFLLDQQPAIKFFKQQFLLSNHHPAQIQLDFGEWGVRTVPSSEHGYFAARAWQFNDAEQFELVLNLATGREAKQQGKRVRHYNYAEWQALKVERMEVVVFEKVRPRHALLRTGYDEQALADSSMWRGRNELGKILERVRERLRLPPPQALGWLYVICQTTAPGRVIGVSTNEDVQPLFVAIYDELSPEVQLAVGDTVVVNSIRWRPGLERIGREGTRDPPAWVHQSQIVPQAVATDIQNIAVAPTVEVRGRVARVRQGRGAVGRRAAVSVKISLNERTHALTQRGVVGNMAALQQRQQVMVEGLVVPEECRVDHNYILPPYSPLFTRYEWEADGEEAVFPRRLRM</sequence>
<feature type="domain" description="NADAR" evidence="1">
    <location>
        <begin position="21"/>
        <end position="115"/>
    </location>
</feature>
<reference evidence="2" key="1">
    <citation type="submission" date="2014-05" db="EMBL/GenBank/DDBJ databases">
        <title>The genome and life-stage specific transcriptomes of Globodera pallida elucidate key aspects of plant parasitism by a cyst nematode.</title>
        <authorList>
            <person name="Cotton J.A."/>
            <person name="Lilley C.J."/>
            <person name="Jones L.M."/>
            <person name="Kikuchi T."/>
            <person name="Reid A.J."/>
            <person name="Thorpe P."/>
            <person name="Tsai I.J."/>
            <person name="Beasley H."/>
            <person name="Blok V."/>
            <person name="Cock P.J.A."/>
            <person name="Van den Akker S.E."/>
            <person name="Holroyd N."/>
            <person name="Hunt M."/>
            <person name="Mantelin S."/>
            <person name="Naghra H."/>
            <person name="Pain A."/>
            <person name="Palomares-Rius J.E."/>
            <person name="Zarowiecki M."/>
            <person name="Berriman M."/>
            <person name="Jones J.T."/>
            <person name="Urwin P.E."/>
        </authorList>
    </citation>
    <scope>NUCLEOTIDE SEQUENCE [LARGE SCALE GENOMIC DNA]</scope>
    <source>
        <strain evidence="2">Lindley</strain>
    </source>
</reference>
<dbReference type="CDD" id="cd15457">
    <property type="entry name" value="NADAR"/>
    <property type="match status" value="1"/>
</dbReference>
<dbReference type="InterPro" id="IPR037238">
    <property type="entry name" value="YbiA-like_sf"/>
</dbReference>
<keyword evidence="2" id="KW-1185">Reference proteome</keyword>
<dbReference type="AlphaFoldDB" id="A0A183C749"/>
<proteinExistence type="predicted"/>
<organism evidence="2 3">
    <name type="scientific">Globodera pallida</name>
    <name type="common">Potato cyst nematode worm</name>
    <name type="synonym">Heterodera pallida</name>
    <dbReference type="NCBI Taxonomy" id="36090"/>
    <lineage>
        <taxon>Eukaryota</taxon>
        <taxon>Metazoa</taxon>
        <taxon>Ecdysozoa</taxon>
        <taxon>Nematoda</taxon>
        <taxon>Chromadorea</taxon>
        <taxon>Rhabditida</taxon>
        <taxon>Tylenchina</taxon>
        <taxon>Tylenchomorpha</taxon>
        <taxon>Tylenchoidea</taxon>
        <taxon>Heteroderidae</taxon>
        <taxon>Heteroderinae</taxon>
        <taxon>Globodera</taxon>
    </lineage>
</organism>
<dbReference type="Gene3D" id="1.10.357.40">
    <property type="entry name" value="YbiA-like"/>
    <property type="match status" value="1"/>
</dbReference>
<name>A0A183C749_GLOPA</name>
<dbReference type="SUPFAM" id="SSF143990">
    <property type="entry name" value="YbiA-like"/>
    <property type="match status" value="1"/>
</dbReference>
<accession>A0A183C749</accession>
<reference evidence="3" key="2">
    <citation type="submission" date="2016-06" db="UniProtKB">
        <authorList>
            <consortium name="WormBaseParasite"/>
        </authorList>
    </citation>
    <scope>IDENTIFICATION</scope>
</reference>
<protein>
    <submittedName>
        <fullName evidence="3">DUF1768 domain-containing protein</fullName>
    </submittedName>
</protein>
<dbReference type="Proteomes" id="UP000050741">
    <property type="component" value="Unassembled WGS sequence"/>
</dbReference>
<evidence type="ECO:0000259" key="1">
    <source>
        <dbReference type="Pfam" id="PF08719"/>
    </source>
</evidence>
<dbReference type="Pfam" id="PF08719">
    <property type="entry name" value="NADAR"/>
    <property type="match status" value="1"/>
</dbReference>
<evidence type="ECO:0000313" key="3">
    <source>
        <dbReference type="WBParaSite" id="GPLIN_000869500"/>
    </source>
</evidence>
<evidence type="ECO:0000313" key="2">
    <source>
        <dbReference type="Proteomes" id="UP000050741"/>
    </source>
</evidence>
<dbReference type="WBParaSite" id="GPLIN_000869500">
    <property type="protein sequence ID" value="GPLIN_000869500"/>
    <property type="gene ID" value="GPLIN_000869500"/>
</dbReference>
<dbReference type="InterPro" id="IPR012816">
    <property type="entry name" value="NADAR"/>
</dbReference>